<organism evidence="4 5">
    <name type="scientific">Kineosporia mesophila</name>
    <dbReference type="NCBI Taxonomy" id="566012"/>
    <lineage>
        <taxon>Bacteria</taxon>
        <taxon>Bacillati</taxon>
        <taxon>Actinomycetota</taxon>
        <taxon>Actinomycetes</taxon>
        <taxon>Kineosporiales</taxon>
        <taxon>Kineosporiaceae</taxon>
        <taxon>Kineosporia</taxon>
    </lineage>
</organism>
<dbReference type="PRINTS" id="PR00080">
    <property type="entry name" value="SDRFAMILY"/>
</dbReference>
<dbReference type="EMBL" id="BAAAZO010000002">
    <property type="protein sequence ID" value="GAA3599250.1"/>
    <property type="molecule type" value="Genomic_DNA"/>
</dbReference>
<dbReference type="Gene3D" id="3.40.50.720">
    <property type="entry name" value="NAD(P)-binding Rossmann-like Domain"/>
    <property type="match status" value="1"/>
</dbReference>
<keyword evidence="5" id="KW-1185">Reference proteome</keyword>
<reference evidence="5" key="1">
    <citation type="journal article" date="2019" name="Int. J. Syst. Evol. Microbiol.">
        <title>The Global Catalogue of Microorganisms (GCM) 10K type strain sequencing project: providing services to taxonomists for standard genome sequencing and annotation.</title>
        <authorList>
            <consortium name="The Broad Institute Genomics Platform"/>
            <consortium name="The Broad Institute Genome Sequencing Center for Infectious Disease"/>
            <person name="Wu L."/>
            <person name="Ma J."/>
        </authorList>
    </citation>
    <scope>NUCLEOTIDE SEQUENCE [LARGE SCALE GENOMIC DNA]</scope>
    <source>
        <strain evidence="5">JCM 16902</strain>
    </source>
</reference>
<keyword evidence="2" id="KW-0560">Oxidoreductase</keyword>
<dbReference type="InterPro" id="IPR051911">
    <property type="entry name" value="SDR_oxidoreductase"/>
</dbReference>
<accession>A0ABP6Z682</accession>
<dbReference type="Proteomes" id="UP001501074">
    <property type="component" value="Unassembled WGS sequence"/>
</dbReference>
<comment type="caution">
    <text evidence="4">The sequence shown here is derived from an EMBL/GenBank/DDBJ whole genome shotgun (WGS) entry which is preliminary data.</text>
</comment>
<evidence type="ECO:0000256" key="2">
    <source>
        <dbReference type="ARBA" id="ARBA00023002"/>
    </source>
</evidence>
<gene>
    <name evidence="4" type="ORF">GCM10022223_13370</name>
</gene>
<dbReference type="NCBIfam" id="NF005065">
    <property type="entry name" value="PRK06482.1"/>
    <property type="match status" value="1"/>
</dbReference>
<dbReference type="RefSeq" id="WP_231489160.1">
    <property type="nucleotide sequence ID" value="NZ_BAAAZO010000002.1"/>
</dbReference>
<dbReference type="InterPro" id="IPR036291">
    <property type="entry name" value="NAD(P)-bd_dom_sf"/>
</dbReference>
<name>A0ABP6Z682_9ACTN</name>
<evidence type="ECO:0000256" key="1">
    <source>
        <dbReference type="ARBA" id="ARBA00006484"/>
    </source>
</evidence>
<dbReference type="InterPro" id="IPR002347">
    <property type="entry name" value="SDR_fam"/>
</dbReference>
<sequence length="276" mass="28966">MSTRTWMITGASGGFGALMTRKLLERGDTVVAAVRRPQALDDLLATYGGQRLQTVRLDLTDAGSIRAATDAAFAANERIDVVVSNAGHGTFGAAEELTDAQIERVIGVNLLGSIHLIRAALPHLRAQGGGRVLQVASEGGSIAYPNFSAYHASKWGIEGFVESVRQEVAPFGIDFTVLEPGPSPTGFGDALDTAPATPVYDPTPSGDVRRMLRTGEGFDWSDPALIAEASIAVADVTPAPVRLALGRGAYAQIRAALQTRLAELDAQRTISESVAA</sequence>
<dbReference type="PANTHER" id="PTHR43976">
    <property type="entry name" value="SHORT CHAIN DEHYDROGENASE"/>
    <property type="match status" value="1"/>
</dbReference>
<protein>
    <submittedName>
        <fullName evidence="4">SDR family oxidoreductase</fullName>
    </submittedName>
</protein>
<evidence type="ECO:0000313" key="4">
    <source>
        <dbReference type="EMBL" id="GAA3599250.1"/>
    </source>
</evidence>
<proteinExistence type="inferred from homology"/>
<evidence type="ECO:0000256" key="3">
    <source>
        <dbReference type="RuleBase" id="RU000363"/>
    </source>
</evidence>
<dbReference type="PANTHER" id="PTHR43976:SF16">
    <property type="entry name" value="SHORT-CHAIN DEHYDROGENASE_REDUCTASE FAMILY PROTEIN"/>
    <property type="match status" value="1"/>
</dbReference>
<dbReference type="Pfam" id="PF00106">
    <property type="entry name" value="adh_short"/>
    <property type="match status" value="1"/>
</dbReference>
<dbReference type="PRINTS" id="PR00081">
    <property type="entry name" value="GDHRDH"/>
</dbReference>
<evidence type="ECO:0000313" key="5">
    <source>
        <dbReference type="Proteomes" id="UP001501074"/>
    </source>
</evidence>
<comment type="similarity">
    <text evidence="1 3">Belongs to the short-chain dehydrogenases/reductases (SDR) family.</text>
</comment>
<dbReference type="SUPFAM" id="SSF51735">
    <property type="entry name" value="NAD(P)-binding Rossmann-fold domains"/>
    <property type="match status" value="1"/>
</dbReference>